<keyword evidence="8 24" id="KW-0723">Serine/threonine-protein kinase</keyword>
<evidence type="ECO:0000256" key="8">
    <source>
        <dbReference type="ARBA" id="ARBA00022527"/>
    </source>
</evidence>
<dbReference type="PROSITE" id="PS50011">
    <property type="entry name" value="PROTEIN_KINASE_DOM"/>
    <property type="match status" value="1"/>
</dbReference>
<comment type="catalytic activity">
    <reaction evidence="22">
        <text>L-seryl-[protein] + ATP = O-phospho-L-seryl-[protein] + ADP + H(+)</text>
        <dbReference type="Rhea" id="RHEA:17989"/>
        <dbReference type="Rhea" id="RHEA-COMP:9863"/>
        <dbReference type="Rhea" id="RHEA-COMP:11604"/>
        <dbReference type="ChEBI" id="CHEBI:15378"/>
        <dbReference type="ChEBI" id="CHEBI:29999"/>
        <dbReference type="ChEBI" id="CHEBI:30616"/>
        <dbReference type="ChEBI" id="CHEBI:83421"/>
        <dbReference type="ChEBI" id="CHEBI:456216"/>
        <dbReference type="EC" id="2.7.11.22"/>
    </reaction>
</comment>
<organism evidence="26 27">
    <name type="scientific">Cloeon dipterum</name>
    <dbReference type="NCBI Taxonomy" id="197152"/>
    <lineage>
        <taxon>Eukaryota</taxon>
        <taxon>Metazoa</taxon>
        <taxon>Ecdysozoa</taxon>
        <taxon>Arthropoda</taxon>
        <taxon>Hexapoda</taxon>
        <taxon>Insecta</taxon>
        <taxon>Pterygota</taxon>
        <taxon>Palaeoptera</taxon>
        <taxon>Ephemeroptera</taxon>
        <taxon>Pisciforma</taxon>
        <taxon>Baetidae</taxon>
        <taxon>Cloeon</taxon>
    </lineage>
</organism>
<accession>A0A8S1CYI8</accession>
<evidence type="ECO:0000256" key="7">
    <source>
        <dbReference type="ARBA" id="ARBA00022490"/>
    </source>
</evidence>
<evidence type="ECO:0000256" key="18">
    <source>
        <dbReference type="ARBA" id="ARBA00035711"/>
    </source>
</evidence>
<dbReference type="EMBL" id="CADEPI010000081">
    <property type="protein sequence ID" value="CAB3373095.1"/>
    <property type="molecule type" value="Genomic_DNA"/>
</dbReference>
<evidence type="ECO:0000313" key="26">
    <source>
        <dbReference type="EMBL" id="CAB3373095.1"/>
    </source>
</evidence>
<evidence type="ECO:0000256" key="6">
    <source>
        <dbReference type="ARBA" id="ARBA00022473"/>
    </source>
</evidence>
<evidence type="ECO:0000256" key="19">
    <source>
        <dbReference type="ARBA" id="ARBA00035720"/>
    </source>
</evidence>
<dbReference type="CDD" id="cd07832">
    <property type="entry name" value="STKc_CCRK"/>
    <property type="match status" value="1"/>
</dbReference>
<keyword evidence="9" id="KW-0132">Cell division</keyword>
<dbReference type="PROSITE" id="PS00107">
    <property type="entry name" value="PROTEIN_KINASE_ATP"/>
    <property type="match status" value="1"/>
</dbReference>
<dbReference type="GO" id="GO:0005634">
    <property type="term" value="C:nucleus"/>
    <property type="evidence" value="ECO:0007669"/>
    <property type="project" value="UniProtKB-SubCell"/>
</dbReference>
<comment type="catalytic activity">
    <reaction evidence="21">
        <text>L-threonyl-[protein] + ATP = O-phospho-L-threonyl-[protein] + ADP + H(+)</text>
        <dbReference type="Rhea" id="RHEA:46608"/>
        <dbReference type="Rhea" id="RHEA-COMP:11060"/>
        <dbReference type="Rhea" id="RHEA-COMP:11605"/>
        <dbReference type="ChEBI" id="CHEBI:15378"/>
        <dbReference type="ChEBI" id="CHEBI:30013"/>
        <dbReference type="ChEBI" id="CHEBI:30616"/>
        <dbReference type="ChEBI" id="CHEBI:61977"/>
        <dbReference type="ChEBI" id="CHEBI:456216"/>
        <dbReference type="EC" id="2.7.11.22"/>
    </reaction>
</comment>
<dbReference type="GO" id="GO:0005524">
    <property type="term" value="F:ATP binding"/>
    <property type="evidence" value="ECO:0007669"/>
    <property type="project" value="UniProtKB-UniRule"/>
</dbReference>
<evidence type="ECO:0000256" key="22">
    <source>
        <dbReference type="ARBA" id="ARBA00048367"/>
    </source>
</evidence>
<proteinExistence type="inferred from homology"/>
<keyword evidence="11 23" id="KW-0547">Nucleotide-binding</keyword>
<dbReference type="InterPro" id="IPR048002">
    <property type="entry name" value="CDK20-like_STKc"/>
</dbReference>
<keyword evidence="17" id="KW-0131">Cell cycle</keyword>
<dbReference type="PANTHER" id="PTHR24056:SF171">
    <property type="entry name" value="CYCLIN-DEPENDENT KINASE 20"/>
    <property type="match status" value="1"/>
</dbReference>
<dbReference type="Pfam" id="PF00069">
    <property type="entry name" value="Pkinase"/>
    <property type="match status" value="1"/>
</dbReference>
<feature type="binding site" evidence="23">
    <location>
        <position position="33"/>
    </location>
    <ligand>
        <name>ATP</name>
        <dbReference type="ChEBI" id="CHEBI:30616"/>
    </ligand>
</feature>
<evidence type="ECO:0000256" key="17">
    <source>
        <dbReference type="ARBA" id="ARBA00023306"/>
    </source>
</evidence>
<dbReference type="GO" id="GO:0004693">
    <property type="term" value="F:cyclin-dependent protein serine/threonine kinase activity"/>
    <property type="evidence" value="ECO:0007669"/>
    <property type="project" value="UniProtKB-EC"/>
</dbReference>
<feature type="domain" description="Protein kinase" evidence="25">
    <location>
        <begin position="4"/>
        <end position="289"/>
    </location>
</feature>
<evidence type="ECO:0000256" key="16">
    <source>
        <dbReference type="ARBA" id="ARBA00023273"/>
    </source>
</evidence>
<gene>
    <name evidence="26" type="ORF">CLODIP_2_CD12611</name>
</gene>
<keyword evidence="6" id="KW-0217">Developmental protein</keyword>
<evidence type="ECO:0000259" key="25">
    <source>
        <dbReference type="PROSITE" id="PS50011"/>
    </source>
</evidence>
<dbReference type="InterPro" id="IPR050108">
    <property type="entry name" value="CDK"/>
</dbReference>
<dbReference type="AlphaFoldDB" id="A0A8S1CYI8"/>
<keyword evidence="14" id="KW-0969">Cilium</keyword>
<evidence type="ECO:0000256" key="1">
    <source>
        <dbReference type="ARBA" id="ARBA00004123"/>
    </source>
</evidence>
<evidence type="ECO:0000256" key="4">
    <source>
        <dbReference type="ARBA" id="ARBA00006485"/>
    </source>
</evidence>
<dbReference type="GO" id="GO:0005929">
    <property type="term" value="C:cilium"/>
    <property type="evidence" value="ECO:0007669"/>
    <property type="project" value="UniProtKB-SubCell"/>
</dbReference>
<evidence type="ECO:0000256" key="5">
    <source>
        <dbReference type="ARBA" id="ARBA00012425"/>
    </source>
</evidence>
<dbReference type="PANTHER" id="PTHR24056">
    <property type="entry name" value="CELL DIVISION PROTEIN KINASE"/>
    <property type="match status" value="1"/>
</dbReference>
<evidence type="ECO:0000256" key="20">
    <source>
        <dbReference type="ARBA" id="ARBA00035723"/>
    </source>
</evidence>
<dbReference type="OrthoDB" id="63265at2759"/>
<evidence type="ECO:0000256" key="24">
    <source>
        <dbReference type="RuleBase" id="RU000304"/>
    </source>
</evidence>
<name>A0A8S1CYI8_9INSE</name>
<dbReference type="InterPro" id="IPR000719">
    <property type="entry name" value="Prot_kinase_dom"/>
</dbReference>
<dbReference type="SMART" id="SM00220">
    <property type="entry name" value="S_TKc"/>
    <property type="match status" value="1"/>
</dbReference>
<evidence type="ECO:0000256" key="23">
    <source>
        <dbReference type="PROSITE-ProRule" id="PRU10141"/>
    </source>
</evidence>
<evidence type="ECO:0000256" key="2">
    <source>
        <dbReference type="ARBA" id="ARBA00004138"/>
    </source>
</evidence>
<comment type="subcellular location">
    <subcellularLocation>
        <location evidence="2">Cell projection</location>
        <location evidence="2">Cilium</location>
    </subcellularLocation>
    <subcellularLocation>
        <location evidence="3">Cytoplasm</location>
    </subcellularLocation>
    <subcellularLocation>
        <location evidence="1">Nucleus</location>
    </subcellularLocation>
</comment>
<evidence type="ECO:0000256" key="10">
    <source>
        <dbReference type="ARBA" id="ARBA00022679"/>
    </source>
</evidence>
<keyword evidence="15" id="KW-0539">Nucleus</keyword>
<keyword evidence="27" id="KW-1185">Reference proteome</keyword>
<evidence type="ECO:0000256" key="9">
    <source>
        <dbReference type="ARBA" id="ARBA00022618"/>
    </source>
</evidence>
<keyword evidence="13 23" id="KW-0067">ATP-binding</keyword>
<dbReference type="Proteomes" id="UP000494165">
    <property type="component" value="Unassembled WGS sequence"/>
</dbReference>
<evidence type="ECO:0000256" key="12">
    <source>
        <dbReference type="ARBA" id="ARBA00022777"/>
    </source>
</evidence>
<keyword evidence="16" id="KW-0966">Cell projection</keyword>
<comment type="similarity">
    <text evidence="4">Belongs to the protein kinase superfamily. CMGC Ser/Thr protein kinase family. CDC2/CDKX subfamily.</text>
</comment>
<keyword evidence="7" id="KW-0963">Cytoplasm</keyword>
<evidence type="ECO:0000256" key="14">
    <source>
        <dbReference type="ARBA" id="ARBA00023069"/>
    </source>
</evidence>
<dbReference type="FunFam" id="3.30.200.20:FF:000579">
    <property type="entry name" value="cyclin-dependent kinase 20"/>
    <property type="match status" value="1"/>
</dbReference>
<keyword evidence="10" id="KW-0808">Transferase</keyword>
<dbReference type="Gene3D" id="1.10.510.10">
    <property type="entry name" value="Transferase(Phosphotransferase) domain 1"/>
    <property type="match status" value="1"/>
</dbReference>
<keyword evidence="12" id="KW-0418">Kinase</keyword>
<dbReference type="EC" id="2.7.11.22" evidence="5"/>
<comment type="caution">
    <text evidence="26">The sequence shown here is derived from an EMBL/GenBank/DDBJ whole genome shotgun (WGS) entry which is preliminary data.</text>
</comment>
<evidence type="ECO:0000256" key="15">
    <source>
        <dbReference type="ARBA" id="ARBA00023242"/>
    </source>
</evidence>
<dbReference type="GO" id="GO:0005737">
    <property type="term" value="C:cytoplasm"/>
    <property type="evidence" value="ECO:0007669"/>
    <property type="project" value="UniProtKB-SubCell"/>
</dbReference>
<sequence length="336" mass="38323">MEQYKVLGHIGEGAHGVVQRALHRPTGRDVALKKLYVRRPDEQVPIQILREIKLLQKVQCKHVIKLLEVLPQGICFVLVFEYMPTGLAEMIKDARAPLTEAQIKRYLEMLLQGVEYLHAQYIMHRDLKPANLLVSYKGVLKIADLGQARMFDEKATEERPYSHQVASRWYRAPELLYGAKVYTEAVDLWAVGCVFGEMITKAPIFRGESDIEQLCVVQKLMGTPSTKDWSQLESLPDYNKITFLPMKAVPFEQVIPRCSSSALDLAKRFLVYNPDARISAKAALEHKYFFSMPLPCPMPEMPKPFDGHREKINSKECDTGDSSGLLCQKFNKIQIN</sequence>
<dbReference type="InterPro" id="IPR008271">
    <property type="entry name" value="Ser/Thr_kinase_AS"/>
</dbReference>
<evidence type="ECO:0000256" key="11">
    <source>
        <dbReference type="ARBA" id="ARBA00022741"/>
    </source>
</evidence>
<dbReference type="PROSITE" id="PS00108">
    <property type="entry name" value="PROTEIN_KINASE_ST"/>
    <property type="match status" value="1"/>
</dbReference>
<evidence type="ECO:0000313" key="27">
    <source>
        <dbReference type="Proteomes" id="UP000494165"/>
    </source>
</evidence>
<dbReference type="Gene3D" id="3.30.200.20">
    <property type="entry name" value="Phosphorylase Kinase, domain 1"/>
    <property type="match status" value="1"/>
</dbReference>
<evidence type="ECO:0000256" key="3">
    <source>
        <dbReference type="ARBA" id="ARBA00004496"/>
    </source>
</evidence>
<evidence type="ECO:0000256" key="21">
    <source>
        <dbReference type="ARBA" id="ARBA00047811"/>
    </source>
</evidence>
<dbReference type="FunFam" id="1.10.510.10:FF:000624">
    <property type="entry name" value="Mitogen-activated protein kinase"/>
    <property type="match status" value="1"/>
</dbReference>
<protein>
    <recommendedName>
        <fullName evidence="18">Cyclin-dependent kinase 20</fullName>
        <ecNumber evidence="5">2.7.11.22</ecNumber>
    </recommendedName>
    <alternativeName>
        <fullName evidence="19">Cell cycle-related kinase</fullName>
    </alternativeName>
    <alternativeName>
        <fullName evidence="20">Cell division protein kinase 20</fullName>
    </alternativeName>
</protein>
<reference evidence="26 27" key="1">
    <citation type="submission" date="2020-04" db="EMBL/GenBank/DDBJ databases">
        <authorList>
            <person name="Alioto T."/>
            <person name="Alioto T."/>
            <person name="Gomez Garrido J."/>
        </authorList>
    </citation>
    <scope>NUCLEOTIDE SEQUENCE [LARGE SCALE GENOMIC DNA]</scope>
</reference>
<dbReference type="SUPFAM" id="SSF56112">
    <property type="entry name" value="Protein kinase-like (PK-like)"/>
    <property type="match status" value="1"/>
</dbReference>
<evidence type="ECO:0000256" key="13">
    <source>
        <dbReference type="ARBA" id="ARBA00022840"/>
    </source>
</evidence>
<dbReference type="InterPro" id="IPR017441">
    <property type="entry name" value="Protein_kinase_ATP_BS"/>
</dbReference>
<dbReference type="GO" id="GO:0051301">
    <property type="term" value="P:cell division"/>
    <property type="evidence" value="ECO:0007669"/>
    <property type="project" value="UniProtKB-KW"/>
</dbReference>
<dbReference type="InterPro" id="IPR011009">
    <property type="entry name" value="Kinase-like_dom_sf"/>
</dbReference>